<dbReference type="RefSeq" id="WP_115629160.1">
    <property type="nucleotide sequence ID" value="NZ_UFUZ01000001.1"/>
</dbReference>
<name>A0A381EGT7_CAMUP</name>
<feature type="chain" id="PRO_5016987989" evidence="1">
    <location>
        <begin position="25"/>
        <end position="271"/>
    </location>
</feature>
<dbReference type="Pfam" id="PF07424">
    <property type="entry name" value="TrbM"/>
    <property type="match status" value="1"/>
</dbReference>
<dbReference type="Proteomes" id="UP000254161">
    <property type="component" value="Unassembled WGS sequence"/>
</dbReference>
<evidence type="ECO:0000313" key="2">
    <source>
        <dbReference type="EMBL" id="SUX26225.1"/>
    </source>
</evidence>
<accession>A0A381EGT7</accession>
<sequence length="271" mass="31156">MKQKIVISTLLTPFLFASALKAEAVDLSKVKYLRGQQGDACGALLCLAGGMSGGACAPYIAKYFAIKLKKPHETATARRNFLNLCPTASLSGSDKKFDQWQNTILPNVDGACTKEELNRTEKSKTPIRTEEQYDSKGNVKIVSIYGYRINPLPTHSCQLLMNHEYFSKTIHYTCSKEFYEENDWNNGYTKEEISKGAFDNLEENLRLEEEKRIEISFLEWKKLPSSEKTTQSFDNGDKTFYKYYKLEPIYFKKHFIKKDCWLVKDKIVVNK</sequence>
<protein>
    <submittedName>
        <fullName evidence="2">Cpp45</fullName>
    </submittedName>
</protein>
<evidence type="ECO:0000256" key="1">
    <source>
        <dbReference type="SAM" id="SignalP"/>
    </source>
</evidence>
<gene>
    <name evidence="2" type="ORF">NCTC12264_00446</name>
</gene>
<reference evidence="2 3" key="1">
    <citation type="submission" date="2018-06" db="EMBL/GenBank/DDBJ databases">
        <authorList>
            <consortium name="Pathogen Informatics"/>
            <person name="Doyle S."/>
        </authorList>
    </citation>
    <scope>NUCLEOTIDE SEQUENCE [LARGE SCALE GENOMIC DNA]</scope>
    <source>
        <strain evidence="2 3">NCTC12264</strain>
    </source>
</reference>
<organism evidence="2 3">
    <name type="scientific">Campylobacter upsaliensis</name>
    <dbReference type="NCBI Taxonomy" id="28080"/>
    <lineage>
        <taxon>Bacteria</taxon>
        <taxon>Pseudomonadati</taxon>
        <taxon>Campylobacterota</taxon>
        <taxon>Epsilonproteobacteria</taxon>
        <taxon>Campylobacterales</taxon>
        <taxon>Campylobacteraceae</taxon>
        <taxon>Campylobacter</taxon>
    </lineage>
</organism>
<proteinExistence type="predicted"/>
<dbReference type="AlphaFoldDB" id="A0A381EGT7"/>
<evidence type="ECO:0000313" key="3">
    <source>
        <dbReference type="Proteomes" id="UP000254161"/>
    </source>
</evidence>
<dbReference type="InterPro" id="IPR009989">
    <property type="entry name" value="TrbM"/>
</dbReference>
<feature type="signal peptide" evidence="1">
    <location>
        <begin position="1"/>
        <end position="24"/>
    </location>
</feature>
<dbReference type="EMBL" id="UFUZ01000001">
    <property type="protein sequence ID" value="SUX26225.1"/>
    <property type="molecule type" value="Genomic_DNA"/>
</dbReference>
<keyword evidence="1" id="KW-0732">Signal</keyword>